<keyword evidence="3" id="KW-0238">DNA-binding</keyword>
<dbReference type="Proteomes" id="UP000184139">
    <property type="component" value="Unassembled WGS sequence"/>
</dbReference>
<reference evidence="8 9" key="1">
    <citation type="submission" date="2016-11" db="EMBL/GenBank/DDBJ databases">
        <authorList>
            <person name="Jaros S."/>
            <person name="Januszkiewicz K."/>
            <person name="Wedrychowicz H."/>
        </authorList>
    </citation>
    <scope>NUCLEOTIDE SEQUENCE [LARGE SCALE GENOMIC DNA]</scope>
    <source>
        <strain evidence="8 9">DSM 9705</strain>
    </source>
</reference>
<dbReference type="STRING" id="1121409.SAMN02745124_01428"/>
<dbReference type="SUPFAM" id="SSF46894">
    <property type="entry name" value="C-terminal effector domain of the bipartite response regulators"/>
    <property type="match status" value="1"/>
</dbReference>
<dbReference type="InterPro" id="IPR000792">
    <property type="entry name" value="Tscrpt_reg_LuxR_C"/>
</dbReference>
<dbReference type="AlphaFoldDB" id="A0A1M5UZI6"/>
<keyword evidence="4" id="KW-0804">Transcription</keyword>
<dbReference type="GO" id="GO:0000160">
    <property type="term" value="P:phosphorelay signal transduction system"/>
    <property type="evidence" value="ECO:0007669"/>
    <property type="project" value="InterPro"/>
</dbReference>
<dbReference type="PANTHER" id="PTHR43214">
    <property type="entry name" value="TWO-COMPONENT RESPONSE REGULATOR"/>
    <property type="match status" value="1"/>
</dbReference>
<evidence type="ECO:0000256" key="5">
    <source>
        <dbReference type="PROSITE-ProRule" id="PRU00169"/>
    </source>
</evidence>
<evidence type="ECO:0000256" key="3">
    <source>
        <dbReference type="ARBA" id="ARBA00023125"/>
    </source>
</evidence>
<dbReference type="SMART" id="SM00448">
    <property type="entry name" value="REC"/>
    <property type="match status" value="1"/>
</dbReference>
<dbReference type="EMBL" id="FQXS01000006">
    <property type="protein sequence ID" value="SHH68401.1"/>
    <property type="molecule type" value="Genomic_DNA"/>
</dbReference>
<dbReference type="SMART" id="SM00421">
    <property type="entry name" value="HTH_LUXR"/>
    <property type="match status" value="1"/>
</dbReference>
<dbReference type="PROSITE" id="PS50043">
    <property type="entry name" value="HTH_LUXR_2"/>
    <property type="match status" value="1"/>
</dbReference>
<evidence type="ECO:0000256" key="4">
    <source>
        <dbReference type="ARBA" id="ARBA00023163"/>
    </source>
</evidence>
<dbReference type="Pfam" id="PF00072">
    <property type="entry name" value="Response_reg"/>
    <property type="match status" value="1"/>
</dbReference>
<feature type="domain" description="Response regulatory" evidence="7">
    <location>
        <begin position="9"/>
        <end position="125"/>
    </location>
</feature>
<keyword evidence="9" id="KW-1185">Reference proteome</keyword>
<feature type="modified residue" description="4-aspartylphosphate" evidence="5">
    <location>
        <position position="60"/>
    </location>
</feature>
<dbReference type="InterPro" id="IPR058245">
    <property type="entry name" value="NreC/VraR/RcsB-like_REC"/>
</dbReference>
<dbReference type="GO" id="GO:0006355">
    <property type="term" value="P:regulation of DNA-templated transcription"/>
    <property type="evidence" value="ECO:0007669"/>
    <property type="project" value="InterPro"/>
</dbReference>
<dbReference type="Gene3D" id="3.40.50.2300">
    <property type="match status" value="1"/>
</dbReference>
<dbReference type="GO" id="GO:0003677">
    <property type="term" value="F:DNA binding"/>
    <property type="evidence" value="ECO:0007669"/>
    <property type="project" value="UniProtKB-KW"/>
</dbReference>
<dbReference type="Pfam" id="PF00196">
    <property type="entry name" value="GerE"/>
    <property type="match status" value="1"/>
</dbReference>
<dbReference type="PROSITE" id="PS50110">
    <property type="entry name" value="RESPONSE_REGULATORY"/>
    <property type="match status" value="1"/>
</dbReference>
<dbReference type="CDD" id="cd06170">
    <property type="entry name" value="LuxR_C_like"/>
    <property type="match status" value="1"/>
</dbReference>
<evidence type="ECO:0000259" key="6">
    <source>
        <dbReference type="PROSITE" id="PS50043"/>
    </source>
</evidence>
<dbReference type="SUPFAM" id="SSF52172">
    <property type="entry name" value="CheY-like"/>
    <property type="match status" value="1"/>
</dbReference>
<dbReference type="RefSeq" id="WP_073374690.1">
    <property type="nucleotide sequence ID" value="NZ_FQXS01000006.1"/>
</dbReference>
<name>A0A1M5UZI6_9BACT</name>
<dbReference type="CDD" id="cd17535">
    <property type="entry name" value="REC_NarL-like"/>
    <property type="match status" value="1"/>
</dbReference>
<dbReference type="InterPro" id="IPR016032">
    <property type="entry name" value="Sig_transdc_resp-reg_C-effctor"/>
</dbReference>
<dbReference type="PROSITE" id="PS00622">
    <property type="entry name" value="HTH_LUXR_1"/>
    <property type="match status" value="1"/>
</dbReference>
<evidence type="ECO:0000259" key="7">
    <source>
        <dbReference type="PROSITE" id="PS50110"/>
    </source>
</evidence>
<dbReference type="InterPro" id="IPR011006">
    <property type="entry name" value="CheY-like_superfamily"/>
</dbReference>
<proteinExistence type="predicted"/>
<dbReference type="PRINTS" id="PR00038">
    <property type="entry name" value="HTHLUXR"/>
</dbReference>
<keyword evidence="1 5" id="KW-0597">Phosphoprotein</keyword>
<dbReference type="PANTHER" id="PTHR43214:SF41">
    <property type="entry name" value="NITRATE_NITRITE RESPONSE REGULATOR PROTEIN NARP"/>
    <property type="match status" value="1"/>
</dbReference>
<dbReference type="InterPro" id="IPR001789">
    <property type="entry name" value="Sig_transdc_resp-reg_receiver"/>
</dbReference>
<keyword evidence="2" id="KW-0805">Transcription regulation</keyword>
<evidence type="ECO:0000313" key="9">
    <source>
        <dbReference type="Proteomes" id="UP000184139"/>
    </source>
</evidence>
<feature type="domain" description="HTH luxR-type" evidence="6">
    <location>
        <begin position="151"/>
        <end position="216"/>
    </location>
</feature>
<accession>A0A1M5UZI6</accession>
<sequence length="221" mass="24754">MDTDRSCYSIVLADDHVLIRHGIKKIISQDDSLTIVGEVSDGEELFGVLADALPDLLILDISMPKISGIDLAEQLKESYPALKILMLTMHKTKQFFYRSMTAGADGYLIKSDSEKELLTAIAKIRDGRTYISPQLAEDFAEDLLSACRKQADNPFRDLTKREKQILSLVVEGHTSKAVAELLNLSPRTVDHHRSNLLKKFNMKNSVDLVNYAVRNGYVTLD</sequence>
<dbReference type="OrthoDB" id="9780312at2"/>
<evidence type="ECO:0000256" key="2">
    <source>
        <dbReference type="ARBA" id="ARBA00023015"/>
    </source>
</evidence>
<gene>
    <name evidence="8" type="ORF">SAMN02745124_01428</name>
</gene>
<evidence type="ECO:0000256" key="1">
    <source>
        <dbReference type="ARBA" id="ARBA00022553"/>
    </source>
</evidence>
<evidence type="ECO:0000313" key="8">
    <source>
        <dbReference type="EMBL" id="SHH68401.1"/>
    </source>
</evidence>
<organism evidence="8 9">
    <name type="scientific">Desulfofustis glycolicus DSM 9705</name>
    <dbReference type="NCBI Taxonomy" id="1121409"/>
    <lineage>
        <taxon>Bacteria</taxon>
        <taxon>Pseudomonadati</taxon>
        <taxon>Thermodesulfobacteriota</taxon>
        <taxon>Desulfobulbia</taxon>
        <taxon>Desulfobulbales</taxon>
        <taxon>Desulfocapsaceae</taxon>
        <taxon>Desulfofustis</taxon>
    </lineage>
</organism>
<protein>
    <submittedName>
        <fullName evidence="8">Two component transcriptional regulator, LuxR family</fullName>
    </submittedName>
</protein>
<dbReference type="InterPro" id="IPR039420">
    <property type="entry name" value="WalR-like"/>
</dbReference>